<sequence>MAPEANCGVTRSQLVVKSVVLPEQQGVASFLVRDRSSCLVQVTRPSTYLLVQGQLGRAGSSAAGRPSTSWLSVLVRYGWFTDTLPGLGVGRRRGAEGEAFAMVRRMREPAYRAEQWRDRYATHIEPINRMVDELGAQAAAGRPPYVAPMYRGVHAPVLAILRDPGPMAAGVQGSGFLSVENDDQTAERQCGFFAEAGIDPADVVPWNAYPWYINDTPSRTQLAEGVEPLRRLIALMPGLRVVLLAGKDAQAAWQLFSGRHGALIRARGIEAISTYHPSRQALQHPDPAERSRREEHIRATLRRAALLIGSGGRSAAAPSDPSSDAVSALSVIDVAVAARPATFATAAEAAWRDAVAAAVGTRHVPDGTRFAVEIEFRLPPPRTRNDAWDLDNLLKPTLDALGGVIGWRRLNGRPQADDERIDRIVASKRAVEPDEDVGARIRIAALNQPRESIGL</sequence>
<proteinExistence type="predicted"/>
<accession>A0ABW4FNA6</accession>
<evidence type="ECO:0000313" key="1">
    <source>
        <dbReference type="EMBL" id="MFD1531996.1"/>
    </source>
</evidence>
<dbReference type="EMBL" id="JBHUCP010000017">
    <property type="protein sequence ID" value="MFD1531996.1"/>
    <property type="molecule type" value="Genomic_DNA"/>
</dbReference>
<protein>
    <recommendedName>
        <fullName evidence="3">Uracil-DNA glycosylase-like domain-containing protein</fullName>
    </recommendedName>
</protein>
<dbReference type="InterPro" id="IPR036614">
    <property type="entry name" value="RusA-like_sf"/>
</dbReference>
<dbReference type="RefSeq" id="WP_343981098.1">
    <property type="nucleotide sequence ID" value="NZ_BAAAJG010000012.1"/>
</dbReference>
<organism evidence="1 2">
    <name type="scientific">Pseudonocardia aurantiaca</name>
    <dbReference type="NCBI Taxonomy" id="75290"/>
    <lineage>
        <taxon>Bacteria</taxon>
        <taxon>Bacillati</taxon>
        <taxon>Actinomycetota</taxon>
        <taxon>Actinomycetes</taxon>
        <taxon>Pseudonocardiales</taxon>
        <taxon>Pseudonocardiaceae</taxon>
        <taxon>Pseudonocardia</taxon>
    </lineage>
</organism>
<comment type="caution">
    <text evidence="1">The sequence shown here is derived from an EMBL/GenBank/DDBJ whole genome shotgun (WGS) entry which is preliminary data.</text>
</comment>
<dbReference type="InterPro" id="IPR036895">
    <property type="entry name" value="Uracil-DNA_glycosylase-like_sf"/>
</dbReference>
<dbReference type="Gene3D" id="3.40.470.10">
    <property type="entry name" value="Uracil-DNA glycosylase-like domain"/>
    <property type="match status" value="1"/>
</dbReference>
<name>A0ABW4FNA6_9PSEU</name>
<evidence type="ECO:0000313" key="2">
    <source>
        <dbReference type="Proteomes" id="UP001597145"/>
    </source>
</evidence>
<dbReference type="Gene3D" id="3.30.1330.70">
    <property type="entry name" value="Holliday junction resolvase RusA"/>
    <property type="match status" value="1"/>
</dbReference>
<gene>
    <name evidence="1" type="ORF">ACFSCY_21425</name>
</gene>
<evidence type="ECO:0008006" key="3">
    <source>
        <dbReference type="Google" id="ProtNLM"/>
    </source>
</evidence>
<dbReference type="SUPFAM" id="SSF103084">
    <property type="entry name" value="Holliday junction resolvase RusA"/>
    <property type="match status" value="1"/>
</dbReference>
<reference evidence="2" key="1">
    <citation type="journal article" date="2019" name="Int. J. Syst. Evol. Microbiol.">
        <title>The Global Catalogue of Microorganisms (GCM) 10K type strain sequencing project: providing services to taxonomists for standard genome sequencing and annotation.</title>
        <authorList>
            <consortium name="The Broad Institute Genomics Platform"/>
            <consortium name="The Broad Institute Genome Sequencing Center for Infectious Disease"/>
            <person name="Wu L."/>
            <person name="Ma J."/>
        </authorList>
    </citation>
    <scope>NUCLEOTIDE SEQUENCE [LARGE SCALE GENOMIC DNA]</scope>
    <source>
        <strain evidence="2">JCM 12165</strain>
    </source>
</reference>
<dbReference type="SUPFAM" id="SSF52141">
    <property type="entry name" value="Uracil-DNA glycosylase-like"/>
    <property type="match status" value="1"/>
</dbReference>
<dbReference type="Proteomes" id="UP001597145">
    <property type="component" value="Unassembled WGS sequence"/>
</dbReference>
<dbReference type="CDD" id="cd10035">
    <property type="entry name" value="UDG_like"/>
    <property type="match status" value="1"/>
</dbReference>
<keyword evidence="2" id="KW-1185">Reference proteome</keyword>